<evidence type="ECO:0000313" key="2">
    <source>
        <dbReference type="Proteomes" id="UP000324800"/>
    </source>
</evidence>
<reference evidence="1 2" key="1">
    <citation type="submission" date="2019-03" db="EMBL/GenBank/DDBJ databases">
        <title>Single cell metagenomics reveals metabolic interactions within the superorganism composed of flagellate Streblomastix strix and complex community of Bacteroidetes bacteria on its surface.</title>
        <authorList>
            <person name="Treitli S.C."/>
            <person name="Kolisko M."/>
            <person name="Husnik F."/>
            <person name="Keeling P."/>
            <person name="Hampl V."/>
        </authorList>
    </citation>
    <scope>NUCLEOTIDE SEQUENCE [LARGE SCALE GENOMIC DNA]</scope>
    <source>
        <strain evidence="1">ST1C</strain>
    </source>
</reference>
<dbReference type="SUPFAM" id="SSF50978">
    <property type="entry name" value="WD40 repeat-like"/>
    <property type="match status" value="1"/>
</dbReference>
<comment type="caution">
    <text evidence="1">The sequence shown here is derived from an EMBL/GenBank/DDBJ whole genome shotgun (WGS) entry which is preliminary data.</text>
</comment>
<organism evidence="1 2">
    <name type="scientific">Streblomastix strix</name>
    <dbReference type="NCBI Taxonomy" id="222440"/>
    <lineage>
        <taxon>Eukaryota</taxon>
        <taxon>Metamonada</taxon>
        <taxon>Preaxostyla</taxon>
        <taxon>Oxymonadida</taxon>
        <taxon>Streblomastigidae</taxon>
        <taxon>Streblomastix</taxon>
    </lineage>
</organism>
<dbReference type="InterPro" id="IPR036322">
    <property type="entry name" value="WD40_repeat_dom_sf"/>
</dbReference>
<name>A0A5J4VAR2_9EUKA</name>
<dbReference type="AlphaFoldDB" id="A0A5J4VAR2"/>
<proteinExistence type="predicted"/>
<gene>
    <name evidence="1" type="ORF">EZS28_025038</name>
</gene>
<dbReference type="EMBL" id="SNRW01008495">
    <property type="protein sequence ID" value="KAA6379434.1"/>
    <property type="molecule type" value="Genomic_DNA"/>
</dbReference>
<sequence>MIIRNNKGLSIQAYRRALLAQIRNSANEQGYPILIKLNYVRALSEYSGNAGGNQYEEDLDAMISLFSISQIFNDLHNWREQIYMNPALKPQPQLIPLSVEQIEEVGGFEEIESNWLNKVLNLKYEVNKVKEAIFSMALSKSTLAWISAEGRVAILNFSKSDTEPYEIAFCGIEIIGLSFFTVESGESNSIDHCIPPNQSLLLLVFTNVGSQIDENLSGLYVYNVAICPRGRLIATVIPALSSCGGIRPMIAAGTIDGKIVILNIEKEISNNLLQIDKQEDTKQFISGNVAHITETNQLFISSSNTPNPAIINEKKKFIIPNNTIQSILCGGGQIKDCFPSTLRHLHNFKFPDEAKITAPIYDPQQPPKPSQLFIREMNIPQIFPTFQNPSSISEYNETDQNQISEIKPSFTIPIILLHFTQGQNAPLLGNPAVIVAVLSSGIVVFDTASLRTTCIAKFKGFNTPPSSVGQKPLEFNTIGSTCLVQGLKYSEAPILAFSAFGLPGIHAITINSRDRQQHNDIRLIGMSFNHGR</sequence>
<protein>
    <submittedName>
        <fullName evidence="1">Uncharacterized protein</fullName>
    </submittedName>
</protein>
<evidence type="ECO:0000313" key="1">
    <source>
        <dbReference type="EMBL" id="KAA6379434.1"/>
    </source>
</evidence>
<accession>A0A5J4VAR2</accession>
<dbReference type="Proteomes" id="UP000324800">
    <property type="component" value="Unassembled WGS sequence"/>
</dbReference>